<dbReference type="Proteomes" id="UP000552709">
    <property type="component" value="Unassembled WGS sequence"/>
</dbReference>
<accession>A0A7W8K026</accession>
<feature type="compositionally biased region" description="Low complexity" evidence="1">
    <location>
        <begin position="195"/>
        <end position="214"/>
    </location>
</feature>
<feature type="region of interest" description="Disordered" evidence="1">
    <location>
        <begin position="192"/>
        <end position="214"/>
    </location>
</feature>
<dbReference type="EMBL" id="JACHFL010000039">
    <property type="protein sequence ID" value="MBB5366372.1"/>
    <property type="molecule type" value="Genomic_DNA"/>
</dbReference>
<protein>
    <submittedName>
        <fullName evidence="2">Uncharacterized protein</fullName>
    </submittedName>
</protein>
<proteinExistence type="predicted"/>
<dbReference type="RefSeq" id="WP_184138347.1">
    <property type="nucleotide sequence ID" value="NZ_JACHFL010000039.1"/>
</dbReference>
<feature type="compositionally biased region" description="Polar residues" evidence="1">
    <location>
        <begin position="9"/>
        <end position="19"/>
    </location>
</feature>
<feature type="region of interest" description="Disordered" evidence="1">
    <location>
        <begin position="1"/>
        <end position="22"/>
    </location>
</feature>
<name>A0A7W8K026_9DEIO</name>
<evidence type="ECO:0000313" key="3">
    <source>
        <dbReference type="Proteomes" id="UP000552709"/>
    </source>
</evidence>
<dbReference type="AlphaFoldDB" id="A0A7W8K026"/>
<comment type="caution">
    <text evidence="2">The sequence shown here is derived from an EMBL/GenBank/DDBJ whole genome shotgun (WGS) entry which is preliminary data.</text>
</comment>
<keyword evidence="3" id="KW-1185">Reference proteome</keyword>
<evidence type="ECO:0000256" key="1">
    <source>
        <dbReference type="SAM" id="MobiDB-lite"/>
    </source>
</evidence>
<sequence length="214" mass="23857">MTELPQPSPNAAKSVGSSHTSHKPKPIIPFFAVIRVLSTVRWVDEEAEFLLGGVPTRVRIAPDRAQQLQGQPLEEGQVYSLALWFRTLEGQVQALELAGIKPLKDQNPAEALDMSPTCTLATRLKAVFPEDGYFDVQVETNPAGQLQQPFDIRVWAAPDFIARLPRLEKTLIVYGEYQPQTGRLVAQHWRKTRVGQPEGGQQEQHGSEQNNKSV</sequence>
<organism evidence="2 3">
    <name type="scientific">Deinococcus humi</name>
    <dbReference type="NCBI Taxonomy" id="662880"/>
    <lineage>
        <taxon>Bacteria</taxon>
        <taxon>Thermotogati</taxon>
        <taxon>Deinococcota</taxon>
        <taxon>Deinococci</taxon>
        <taxon>Deinococcales</taxon>
        <taxon>Deinococcaceae</taxon>
        <taxon>Deinococcus</taxon>
    </lineage>
</organism>
<reference evidence="2 3" key="1">
    <citation type="submission" date="2020-08" db="EMBL/GenBank/DDBJ databases">
        <title>Genomic Encyclopedia of Type Strains, Phase IV (KMG-IV): sequencing the most valuable type-strain genomes for metagenomic binning, comparative biology and taxonomic classification.</title>
        <authorList>
            <person name="Goeker M."/>
        </authorList>
    </citation>
    <scope>NUCLEOTIDE SEQUENCE [LARGE SCALE GENOMIC DNA]</scope>
    <source>
        <strain evidence="2 3">DSM 27939</strain>
    </source>
</reference>
<gene>
    <name evidence="2" type="ORF">HNQ08_005501</name>
</gene>
<evidence type="ECO:0000313" key="2">
    <source>
        <dbReference type="EMBL" id="MBB5366372.1"/>
    </source>
</evidence>